<evidence type="ECO:0000313" key="2">
    <source>
        <dbReference type="Proteomes" id="UP001066276"/>
    </source>
</evidence>
<dbReference type="AlphaFoldDB" id="A0AAV7TCJ8"/>
<keyword evidence="2" id="KW-1185">Reference proteome</keyword>
<evidence type="ECO:0000313" key="1">
    <source>
        <dbReference type="EMBL" id="KAJ1173940.1"/>
    </source>
</evidence>
<organism evidence="1 2">
    <name type="scientific">Pleurodeles waltl</name>
    <name type="common">Iberian ribbed newt</name>
    <dbReference type="NCBI Taxonomy" id="8319"/>
    <lineage>
        <taxon>Eukaryota</taxon>
        <taxon>Metazoa</taxon>
        <taxon>Chordata</taxon>
        <taxon>Craniata</taxon>
        <taxon>Vertebrata</taxon>
        <taxon>Euteleostomi</taxon>
        <taxon>Amphibia</taxon>
        <taxon>Batrachia</taxon>
        <taxon>Caudata</taxon>
        <taxon>Salamandroidea</taxon>
        <taxon>Salamandridae</taxon>
        <taxon>Pleurodelinae</taxon>
        <taxon>Pleurodeles</taxon>
    </lineage>
</organism>
<protein>
    <submittedName>
        <fullName evidence="1">Uncharacterized protein</fullName>
    </submittedName>
</protein>
<reference evidence="1" key="1">
    <citation type="journal article" date="2022" name="bioRxiv">
        <title>Sequencing and chromosome-scale assembly of the giantPleurodeles waltlgenome.</title>
        <authorList>
            <person name="Brown T."/>
            <person name="Elewa A."/>
            <person name="Iarovenko S."/>
            <person name="Subramanian E."/>
            <person name="Araus A.J."/>
            <person name="Petzold A."/>
            <person name="Susuki M."/>
            <person name="Suzuki K.-i.T."/>
            <person name="Hayashi T."/>
            <person name="Toyoda A."/>
            <person name="Oliveira C."/>
            <person name="Osipova E."/>
            <person name="Leigh N.D."/>
            <person name="Simon A."/>
            <person name="Yun M.H."/>
        </authorList>
    </citation>
    <scope>NUCLEOTIDE SEQUENCE</scope>
    <source>
        <strain evidence="1">20211129_DDA</strain>
        <tissue evidence="1">Liver</tissue>
    </source>
</reference>
<accession>A0AAV7TCJ8</accession>
<comment type="caution">
    <text evidence="1">The sequence shown here is derived from an EMBL/GenBank/DDBJ whole genome shotgun (WGS) entry which is preliminary data.</text>
</comment>
<gene>
    <name evidence="1" type="ORF">NDU88_005764</name>
</gene>
<sequence length="104" mass="12019">MEPLPPWGILEPLAHRLTHKMTPHPNSLIKRKKINQVFLPTVKCKVCHSDDATSDHPRNPLFNPHAIIHPCSTDWVRCPEAVDYVQAHLRKGFEKMMCNKVHIE</sequence>
<name>A0AAV7TCJ8_PLEWA</name>
<dbReference type="Proteomes" id="UP001066276">
    <property type="component" value="Chromosome 4_1"/>
</dbReference>
<proteinExistence type="predicted"/>
<dbReference type="EMBL" id="JANPWB010000007">
    <property type="protein sequence ID" value="KAJ1173940.1"/>
    <property type="molecule type" value="Genomic_DNA"/>
</dbReference>